<dbReference type="RefSeq" id="WP_147098528.1">
    <property type="nucleotide sequence ID" value="NZ_VOOS01000001.1"/>
</dbReference>
<protein>
    <submittedName>
        <fullName evidence="3">Cell surface protein SprA</fullName>
    </submittedName>
</protein>
<dbReference type="NCBIfam" id="TIGR04189">
    <property type="entry name" value="surface_SprA"/>
    <property type="match status" value="1"/>
</dbReference>
<accession>A0A5C6RYN7</accession>
<dbReference type="Pfam" id="PF14349">
    <property type="entry name" value="SprA_N"/>
    <property type="match status" value="2"/>
</dbReference>
<dbReference type="InterPro" id="IPR025684">
    <property type="entry name" value="SprA_N_dom"/>
</dbReference>
<dbReference type="EMBL" id="VOOS01000001">
    <property type="protein sequence ID" value="TXB67204.1"/>
    <property type="molecule type" value="Genomic_DNA"/>
</dbReference>
<dbReference type="OrthoDB" id="9806090at2"/>
<feature type="domain" description="Gliding motility protein SprA N-terminal" evidence="2">
    <location>
        <begin position="83"/>
        <end position="374"/>
    </location>
</feature>
<feature type="region of interest" description="Disordered" evidence="1">
    <location>
        <begin position="1138"/>
        <end position="1163"/>
    </location>
</feature>
<name>A0A5C6RYN7_9FLAO</name>
<feature type="compositionally biased region" description="Polar residues" evidence="1">
    <location>
        <begin position="1141"/>
        <end position="1163"/>
    </location>
</feature>
<feature type="domain" description="Gliding motility protein SprA N-terminal" evidence="2">
    <location>
        <begin position="1104"/>
        <end position="1624"/>
    </location>
</feature>
<evidence type="ECO:0000313" key="3">
    <source>
        <dbReference type="EMBL" id="TXB67204.1"/>
    </source>
</evidence>
<dbReference type="Proteomes" id="UP000321721">
    <property type="component" value="Unassembled WGS sequence"/>
</dbReference>
<evidence type="ECO:0000259" key="2">
    <source>
        <dbReference type="Pfam" id="PF14349"/>
    </source>
</evidence>
<evidence type="ECO:0000256" key="1">
    <source>
        <dbReference type="SAM" id="MobiDB-lite"/>
    </source>
</evidence>
<organism evidence="3 4">
    <name type="scientific">Vicingus serpentipes</name>
    <dbReference type="NCBI Taxonomy" id="1926625"/>
    <lineage>
        <taxon>Bacteria</taxon>
        <taxon>Pseudomonadati</taxon>
        <taxon>Bacteroidota</taxon>
        <taxon>Flavobacteriia</taxon>
        <taxon>Flavobacteriales</taxon>
        <taxon>Vicingaceae</taxon>
        <taxon>Vicingus</taxon>
    </lineage>
</organism>
<gene>
    <name evidence="3" type="primary">sprA</name>
    <name evidence="3" type="ORF">FRY74_03190</name>
</gene>
<feature type="region of interest" description="Disordered" evidence="1">
    <location>
        <begin position="1925"/>
        <end position="1950"/>
    </location>
</feature>
<keyword evidence="4" id="KW-1185">Reference proteome</keyword>
<proteinExistence type="predicted"/>
<evidence type="ECO:0000313" key="4">
    <source>
        <dbReference type="Proteomes" id="UP000321721"/>
    </source>
</evidence>
<sequence length="2433" mass="275712">MKITKKTYKSAFTILLLSSIILVVNNIVNPTFTKAIPHNNILALQLDSPEIDLPFPFEDGMGGPENDNNGGLYLSNPSNVESGFEYDPETESYNYSEKIGGRYYKYPTYMDFEEYINYDAKKSMQKYWKEKAAADDINQTKGFRPSLTVKGKAFDRIFGGNTIDIRPQGSAELSFGINRSSRDNPALPANQRTTTTFNFDQKIQLNVVGNIGEKLKLSTSYNTEATFDFENQMKIEYTGYEDEIIQKIEAGNVSLPLKSSLITGSQTLFGIKTELKFGRLYVTSVLSQEKGEKKEINVQGGAQIQEFEKQGSEYEEYKHYFLSQYFRDTYESSLASPPIVNSRVNITKVEVWTSNVNNSVNNTKNIIGFMDLGEGTQNNIYNDALVFDANPSPNTNLPINTSNNLYGNITEGYPGANLIRSFVDASGELENIGFENGVDFEKYQDARLLNPSEYRVHPQLGYISLNSSVQADQILAVSFQYTYDGQVYQVGEFSTDGIPGQEALYVKLLKGTILSTDLPTWDLMMKNVYSLGAFNISQNDFFLTIDYLNPATGVEIPFIPDGNLNGLPIISVMNLDRMNSNNQPNSDGVFDFIDGVTISASNGRVYFPVLEPFGSHLRGKFDDPVLGEKYAFDSLYATTQVLAQQDVAKNRFVIKGQYSSSSSSDISLNSLNIPQGSVVVTAGGATLTENVDYTVDYNLGRVKIINDGILQSGTPIKISLESQSLFNIQTKTMMGTRLDYKISDKFNIGGTVIKLSERPLTPKINIGDEPINNMIWGLDLTYTSEVPLLTRLADKLPIYSTKEKSTITIEGEFAQLRPGNPSAISKSGTAYLDDFEGSQSTIDLTTISQWNLASTPQGQPDLFPEGDGALSNTLAYGYNRANLSWYIIDPLFWRNDSRTPNHIKNDPDMQSNHYMREVLQTEVFPNRSQTNGIITNMPILDLAFYPRERGPYNFDDGSGPGSGIAADGTLNNPTTRWGGMMRKIETTDFESSNVEFIQFWVMDPFNDEDGNPNHAGGQLYFNLGNISEDILKDSRKSFENGLPIGPIDYATGENTNLVDTTIWGRVPNVQVLVNAFDNTPSTRVFQDVGYDGLNNSEEAAFFGNNFGSDPAADDYHHYRGSDFDANETNILDRYKKFINPDGNSPTSEQYTEPYSTSATTRPNVEDINLNNNLDFKESYFQYVINLNPTQVNPSNVGNNYITNVLETTVKTANGETRNIKWYQFKIPIREPEKIVGNISDFKSIRFMRMFMKGFNEEVVLRFAQLDLVRGEWRKYDGSLLSLGDYIGTDDNETSFIISAVNVEENSSKTPVNYVIPPGILREINPNPSTSNNGLNQLNEQSLALNVSNLKDGDARAGYKVMDVDIRRYKRLKMYIHAEESNPTVPLNDNDLTVFIRMGTDFNNHFYEYEVPLKVTAPGFYDSGNENDQFAVWPEENNIDLVFSKLTDLKLRRNALLSDPQSGVIINKEFEEADGKNTLKVKGNPNLAEVKVFMIGVRNKKQSPINPLDDALEKSAEIWVNELRMNEFDNEGGWATQARLTTQIADLGNITLAGNYSTPGFGSVQQKLNERQIETRKGYDLSANVELGKFIPEKVGISVPMYYNVSEGRVTPKYNPLDPDIELNNLLDDEQFSQNYRDSVRARTVEFSKRRSINFTNVRKLKPKGQVKSRFYDISNWSFNYGYSVSHFHDINTQFDTRKNYKAGIAYSFSNNPKNYTPFSETKIAKKKAFQFIKDFNFYLAPKQFSFQTDVDRMYSERQQRNNTGFDFELPTYYQKHFYWNRIYALKYDITKALKFNFNASNRATINEPLTANGRVNKEFEDEYQQWKDTVLQSFREFGINTNYNHSFNLNYEVPINKLPLLDFITLTAQYSGGYDWQRAPIGADSLGNTIQNTNSTSFNTQLNMGKFYNQFNFVKKIEKRSVERQQRRAQNRMKPDKNKTQAQNAMAKGWKPGTAPVSIEFDLKKFKDTDTTKTELWRKKLPFKPLDHVALLLMSTKNISGTYTRSRGTILPGYNQESDILGMNPSFSAPGFNFISGIQEDNFAENAADRDWLIPNSTLMYTYNTTFSEDYNIRATLRPLKSLRIQLNATRNYSTNLNQQFFWSDTLNSYQFPTPIETGSFSMSYITALTAFSSDEEGTWNSVVFDDFLEKRKTVSQRLGDQDPNSNGFVGDYTDGYNGTSQDVLIPTFLAAYSGRSADDISLKSFDKYIPIPNWRITYDGLEKIPLINRVFKKFSVNHSYSSKFNVSSFTSNLLFLDDGSARDINNNFIPENQISAVSISEQFSPLMGFDMTLNNNMIIRVEYKKDRNASLSLSNSQITEIKGREWVIGTGYKFRNIRVPFIKRRIQSDVDTRIDFSIRNNNTIIRKIVEEVNQLTAGQRIFSVKFTADYKISQKLNIRLFYDFISTKPFISTSFPTTNTNAGFSLRFSLTQ</sequence>
<comment type="caution">
    <text evidence="3">The sequence shown here is derived from an EMBL/GenBank/DDBJ whole genome shotgun (WGS) entry which is preliminary data.</text>
</comment>
<reference evidence="3 4" key="1">
    <citation type="submission" date="2019-08" db="EMBL/GenBank/DDBJ databases">
        <title>Genome of Vicingus serpentipes NCIMB 15042.</title>
        <authorList>
            <person name="Bowman J.P."/>
        </authorList>
    </citation>
    <scope>NUCLEOTIDE SEQUENCE [LARGE SCALE GENOMIC DNA]</scope>
    <source>
        <strain evidence="3 4">NCIMB 15042</strain>
    </source>
</reference>
<dbReference type="InterPro" id="IPR026377">
    <property type="entry name" value="Cell_surface_SprA"/>
</dbReference>